<dbReference type="SUPFAM" id="SSF51556">
    <property type="entry name" value="Metallo-dependent hydrolases"/>
    <property type="match status" value="1"/>
</dbReference>
<name>A0ABT2HV96_9MICO</name>
<comment type="caution">
    <text evidence="2">The sequence shown here is derived from an EMBL/GenBank/DDBJ whole genome shotgun (WGS) entry which is preliminary data.</text>
</comment>
<gene>
    <name evidence="2" type="ORF">M3D15_02670</name>
</gene>
<dbReference type="Gene3D" id="3.20.20.140">
    <property type="entry name" value="Metal-dependent hydrolases"/>
    <property type="match status" value="1"/>
</dbReference>
<evidence type="ECO:0000256" key="1">
    <source>
        <dbReference type="ARBA" id="ARBA00022801"/>
    </source>
</evidence>
<dbReference type="InterPro" id="IPR001130">
    <property type="entry name" value="TatD-like"/>
</dbReference>
<dbReference type="Proteomes" id="UP001525379">
    <property type="component" value="Unassembled WGS sequence"/>
</dbReference>
<sequence>MLLDSHYHFDFLQGTELRRAFLREIAAREVRIVAQTLTPSSFVELVRSADELAMDDVPLPDWSLGFHPWRIASREQAEAELQVFAAAVESTRFIGEIGLDFVPKRLEQAPRELQLWVLRRVLELVVDAAASTSRDEPYVLSLHAVRSAGAVVELLEELRVCEANVVPVFHRFTGTSDELTALIRLGGSISVHPQMFETKRGRHYVQQVPAERLLLESDLPVGPVYVDADAELSETAAAAAQELADALSSTLDTLTALCGDTVAADVATTSQRLYAVSPC</sequence>
<evidence type="ECO:0000313" key="3">
    <source>
        <dbReference type="Proteomes" id="UP001525379"/>
    </source>
</evidence>
<organism evidence="2 3">
    <name type="scientific">Pseudoclavibacter albus</name>
    <dbReference type="NCBI Taxonomy" id="272241"/>
    <lineage>
        <taxon>Bacteria</taxon>
        <taxon>Bacillati</taxon>
        <taxon>Actinomycetota</taxon>
        <taxon>Actinomycetes</taxon>
        <taxon>Micrococcales</taxon>
        <taxon>Microbacteriaceae</taxon>
        <taxon>Pseudoclavibacter</taxon>
    </lineage>
</organism>
<dbReference type="RefSeq" id="WP_066078450.1">
    <property type="nucleotide sequence ID" value="NZ_JALXSQ010000006.1"/>
</dbReference>
<dbReference type="InterPro" id="IPR018228">
    <property type="entry name" value="DNase_TatD-rel_CS"/>
</dbReference>
<dbReference type="EMBL" id="JALXSQ010000006">
    <property type="protein sequence ID" value="MCT2042248.1"/>
    <property type="molecule type" value="Genomic_DNA"/>
</dbReference>
<protein>
    <submittedName>
        <fullName evidence="2">TatD family hydrolase</fullName>
    </submittedName>
</protein>
<accession>A0ABT2HV96</accession>
<dbReference type="Pfam" id="PF01026">
    <property type="entry name" value="TatD_DNase"/>
    <property type="match status" value="1"/>
</dbReference>
<evidence type="ECO:0000313" key="2">
    <source>
        <dbReference type="EMBL" id="MCT2042248.1"/>
    </source>
</evidence>
<reference evidence="2 3" key="1">
    <citation type="submission" date="2022-04" db="EMBL/GenBank/DDBJ databases">
        <title>Human microbiome associated bacterial genomes.</title>
        <authorList>
            <person name="Sandstrom S."/>
            <person name="Salamzade R."/>
            <person name="Kalan L.R."/>
        </authorList>
    </citation>
    <scope>NUCLEOTIDE SEQUENCE [LARGE SCALE GENOMIC DNA]</scope>
    <source>
        <strain evidence="3">p3-SID1799</strain>
    </source>
</reference>
<dbReference type="PANTHER" id="PTHR46124:SF2">
    <property type="entry name" value="D-AMINOACYL-TRNA DEACYLASE"/>
    <property type="match status" value="1"/>
</dbReference>
<dbReference type="PANTHER" id="PTHR46124">
    <property type="entry name" value="D-AMINOACYL-TRNA DEACYLASE"/>
    <property type="match status" value="1"/>
</dbReference>
<keyword evidence="3" id="KW-1185">Reference proteome</keyword>
<keyword evidence="1 2" id="KW-0378">Hydrolase</keyword>
<dbReference type="InterPro" id="IPR032466">
    <property type="entry name" value="Metal_Hydrolase"/>
</dbReference>
<dbReference type="PIRSF" id="PIRSF005902">
    <property type="entry name" value="DNase_TatD"/>
    <property type="match status" value="1"/>
</dbReference>
<dbReference type="PROSITE" id="PS01137">
    <property type="entry name" value="TATD_1"/>
    <property type="match status" value="1"/>
</dbReference>
<dbReference type="GO" id="GO:0016787">
    <property type="term" value="F:hydrolase activity"/>
    <property type="evidence" value="ECO:0007669"/>
    <property type="project" value="UniProtKB-KW"/>
</dbReference>
<proteinExistence type="predicted"/>